<dbReference type="GO" id="GO:0004180">
    <property type="term" value="F:carboxypeptidase activity"/>
    <property type="evidence" value="ECO:0007669"/>
    <property type="project" value="UniProtKB-ARBA"/>
</dbReference>
<protein>
    <submittedName>
        <fullName evidence="9">ErfK/YbiS/YcfS/YnhG Family Protein</fullName>
    </submittedName>
</protein>
<evidence type="ECO:0000256" key="6">
    <source>
        <dbReference type="ARBA" id="ARBA00023316"/>
    </source>
</evidence>
<evidence type="ECO:0000256" key="3">
    <source>
        <dbReference type="ARBA" id="ARBA00022679"/>
    </source>
</evidence>
<dbReference type="GO" id="GO:0008360">
    <property type="term" value="P:regulation of cell shape"/>
    <property type="evidence" value="ECO:0007669"/>
    <property type="project" value="UniProtKB-UniRule"/>
</dbReference>
<keyword evidence="4 7" id="KW-0133">Cell shape</keyword>
<evidence type="ECO:0000256" key="1">
    <source>
        <dbReference type="ARBA" id="ARBA00004752"/>
    </source>
</evidence>
<comment type="pathway">
    <text evidence="1 7">Cell wall biogenesis; peptidoglycan biosynthesis.</text>
</comment>
<keyword evidence="6 7" id="KW-0961">Cell wall biogenesis/degradation</keyword>
<dbReference type="Proteomes" id="UP000061587">
    <property type="component" value="Chromosome"/>
</dbReference>
<dbReference type="InterPro" id="IPR038063">
    <property type="entry name" value="Transpep_catalytic_dom"/>
</dbReference>
<feature type="active site" description="Proton donor/acceptor" evidence="7">
    <location>
        <position position="289"/>
    </location>
</feature>
<dbReference type="GO" id="GO:0016740">
    <property type="term" value="F:transferase activity"/>
    <property type="evidence" value="ECO:0007669"/>
    <property type="project" value="UniProtKB-KW"/>
</dbReference>
<dbReference type="PROSITE" id="PS51257">
    <property type="entry name" value="PROKAR_LIPOPROTEIN"/>
    <property type="match status" value="1"/>
</dbReference>
<evidence type="ECO:0000256" key="5">
    <source>
        <dbReference type="ARBA" id="ARBA00022984"/>
    </source>
</evidence>
<feature type="active site" description="Nucleophile" evidence="7">
    <location>
        <position position="316"/>
    </location>
</feature>
<name>A0A0N7J6X5_PHOVU</name>
<dbReference type="CDD" id="cd16913">
    <property type="entry name" value="YkuD_like"/>
    <property type="match status" value="1"/>
</dbReference>
<dbReference type="PATRIC" id="fig|821.40.peg.1145"/>
<keyword evidence="3" id="KW-0808">Transferase</keyword>
<proteinExistence type="inferred from homology"/>
<evidence type="ECO:0000313" key="9">
    <source>
        <dbReference type="EMBL" id="ALK83586.1"/>
    </source>
</evidence>
<reference evidence="10" key="1">
    <citation type="submission" date="2015-10" db="EMBL/GenBank/DDBJ databases">
        <title>Extensive mobilome-driven genome diversification in gut-associated Bacteroides vulgatus mpk.</title>
        <authorList>
            <person name="Beier S."/>
            <person name="Lange A."/>
            <person name="Huson D.H."/>
            <person name="Frick J.-S."/>
            <person name="Autenrieth I.B."/>
        </authorList>
    </citation>
    <scope>NUCLEOTIDE SEQUENCE [LARGE SCALE GENOMIC DNA]</scope>
    <source>
        <strain evidence="10">mpk</strain>
    </source>
</reference>
<dbReference type="AlphaFoldDB" id="A0A0N7J6X5"/>
<sequence length="342" mass="39318">MSMMKRIEFIYLLTGFCTICSCTSKANSEIKEVITEVHNTVTEAITEIVEKDIKPEDIRLDKELLYDKHTLKDTYPYKDTTRHFQWEKIKERLALLENIRKKPAQWCILQNYKNRNGEAPLVKSFKRDAYKRIADTLGVERYQGIPLFLTDDTLTAERYGLDGLLTRHLGEEGKFTKVEPVFIGGEWYAPTKYIKLIPDSVVFNKAIFIDRHNQNITTLERKERGYWLIRSMNPATTGQHRPPYAQETPLGMFVLQEKKTKMIFLKDGSAATGGFAPYASRFNNGGYIHGVPTNAPATGIIEYSYTLGTIPRSHMCVRNATSHAKFIFEWAPVNETIIFVLE</sequence>
<evidence type="ECO:0000256" key="4">
    <source>
        <dbReference type="ARBA" id="ARBA00022960"/>
    </source>
</evidence>
<evidence type="ECO:0000256" key="2">
    <source>
        <dbReference type="ARBA" id="ARBA00005992"/>
    </source>
</evidence>
<keyword evidence="5 7" id="KW-0573">Peptidoglycan synthesis</keyword>
<dbReference type="GO" id="GO:0071555">
    <property type="term" value="P:cell wall organization"/>
    <property type="evidence" value="ECO:0007669"/>
    <property type="project" value="UniProtKB-UniRule"/>
</dbReference>
<dbReference type="UniPathway" id="UPA00219"/>
<dbReference type="EMBL" id="CP013020">
    <property type="protein sequence ID" value="ALK83586.1"/>
    <property type="molecule type" value="Genomic_DNA"/>
</dbReference>
<reference evidence="9 10" key="2">
    <citation type="journal article" date="2016" name="Genome Biol. Evol.">
        <title>Extensive mobilome-driven genome diversification in mouse gut-associated Bacteroides vulgatus mpk.</title>
        <authorList>
            <person name="Lange A."/>
            <person name="Beier S."/>
            <person name="Steimle A."/>
            <person name="Autenrieth I.B."/>
            <person name="Huson D.H."/>
            <person name="Frick J.S."/>
        </authorList>
    </citation>
    <scope>NUCLEOTIDE SEQUENCE [LARGE SCALE GENOMIC DNA]</scope>
    <source>
        <strain evidence="10">mpk</strain>
    </source>
</reference>
<dbReference type="InterPro" id="IPR005490">
    <property type="entry name" value="LD_TPept_cat_dom"/>
</dbReference>
<dbReference type="GO" id="GO:0009252">
    <property type="term" value="P:peptidoglycan biosynthetic process"/>
    <property type="evidence" value="ECO:0007669"/>
    <property type="project" value="UniProtKB-UniPathway"/>
</dbReference>
<organism evidence="9 10">
    <name type="scientific">Phocaeicola vulgatus</name>
    <name type="common">Bacteroides vulgatus</name>
    <dbReference type="NCBI Taxonomy" id="821"/>
    <lineage>
        <taxon>Bacteria</taxon>
        <taxon>Pseudomonadati</taxon>
        <taxon>Bacteroidota</taxon>
        <taxon>Bacteroidia</taxon>
        <taxon>Bacteroidales</taxon>
        <taxon>Bacteroidaceae</taxon>
        <taxon>Phocaeicola</taxon>
    </lineage>
</organism>
<dbReference type="Pfam" id="PF03734">
    <property type="entry name" value="YkuD"/>
    <property type="match status" value="1"/>
</dbReference>
<dbReference type="SUPFAM" id="SSF141523">
    <property type="entry name" value="L,D-transpeptidase catalytic domain-like"/>
    <property type="match status" value="1"/>
</dbReference>
<evidence type="ECO:0000313" key="10">
    <source>
        <dbReference type="Proteomes" id="UP000061587"/>
    </source>
</evidence>
<evidence type="ECO:0000256" key="7">
    <source>
        <dbReference type="PROSITE-ProRule" id="PRU01373"/>
    </source>
</evidence>
<evidence type="ECO:0000259" key="8">
    <source>
        <dbReference type="PROSITE" id="PS52029"/>
    </source>
</evidence>
<accession>A0A0N7J6X5</accession>
<dbReference type="PROSITE" id="PS52029">
    <property type="entry name" value="LD_TPASE"/>
    <property type="match status" value="1"/>
</dbReference>
<dbReference type="Gene3D" id="2.40.440.10">
    <property type="entry name" value="L,D-transpeptidase catalytic domain-like"/>
    <property type="match status" value="1"/>
</dbReference>
<comment type="similarity">
    <text evidence="2">Belongs to the YkuD family.</text>
</comment>
<gene>
    <name evidence="9" type="ORF">BvMPK_0969</name>
</gene>
<feature type="domain" description="L,D-TPase catalytic" evidence="8">
    <location>
        <begin position="205"/>
        <end position="341"/>
    </location>
</feature>